<dbReference type="InterPro" id="IPR036676">
    <property type="entry name" value="PurM-like_C_sf"/>
</dbReference>
<keyword evidence="2" id="KW-0067">ATP-binding</keyword>
<feature type="binding site" evidence="2">
    <location>
        <begin position="118"/>
        <end position="119"/>
    </location>
    <ligand>
        <name>ATP</name>
        <dbReference type="ChEBI" id="CHEBI:30616"/>
    </ligand>
</feature>
<feature type="binding site" evidence="2">
    <location>
        <position position="142"/>
    </location>
    <ligand>
        <name>ATP</name>
        <dbReference type="ChEBI" id="CHEBI:30616"/>
    </ligand>
</feature>
<comment type="miscellaneous">
    <text evidence="2">Reaction mechanism of ThiL seems to utilize a direct, inline transfer of the gamma-phosphate of ATP to TMP rather than a phosphorylated enzyme intermediate.</text>
</comment>
<feature type="binding site" evidence="2">
    <location>
        <position position="72"/>
    </location>
    <ligand>
        <name>Mg(2+)</name>
        <dbReference type="ChEBI" id="CHEBI:18420"/>
        <label>4</label>
    </ligand>
</feature>
<proteinExistence type="inferred from homology"/>
<dbReference type="AlphaFoldDB" id="A0A6H1WQJ3"/>
<evidence type="ECO:0000259" key="3">
    <source>
        <dbReference type="Pfam" id="PF00586"/>
    </source>
</evidence>
<dbReference type="Gene3D" id="3.30.1330.10">
    <property type="entry name" value="PurM-like, N-terminal domain"/>
    <property type="match status" value="1"/>
</dbReference>
<dbReference type="GO" id="GO:0009030">
    <property type="term" value="F:thiamine-phosphate kinase activity"/>
    <property type="evidence" value="ECO:0007669"/>
    <property type="project" value="UniProtKB-UniRule"/>
</dbReference>
<feature type="binding site" evidence="2">
    <location>
        <position position="72"/>
    </location>
    <ligand>
        <name>Mg(2+)</name>
        <dbReference type="ChEBI" id="CHEBI:18420"/>
        <label>2</label>
    </ligand>
</feature>
<evidence type="ECO:0000256" key="2">
    <source>
        <dbReference type="HAMAP-Rule" id="MF_02128"/>
    </source>
</evidence>
<evidence type="ECO:0000313" key="5">
    <source>
        <dbReference type="EMBL" id="QJA05429.1"/>
    </source>
</evidence>
<feature type="binding site" evidence="2">
    <location>
        <position position="119"/>
    </location>
    <ligand>
        <name>Mg(2+)</name>
        <dbReference type="ChEBI" id="CHEBI:18420"/>
        <label>1</label>
    </ligand>
</feature>
<feature type="domain" description="PurM-like N-terminal" evidence="3">
    <location>
        <begin position="26"/>
        <end position="128"/>
    </location>
</feature>
<feature type="binding site" evidence="2">
    <location>
        <position position="50"/>
    </location>
    <ligand>
        <name>substrate</name>
    </ligand>
</feature>
<feature type="binding site" evidence="2">
    <location>
        <position position="205"/>
    </location>
    <ligand>
        <name>Mg(2+)</name>
        <dbReference type="ChEBI" id="CHEBI:18420"/>
        <label>3</label>
    </ligand>
</feature>
<feature type="binding site" evidence="2">
    <location>
        <position position="43"/>
    </location>
    <ligand>
        <name>Mg(2+)</name>
        <dbReference type="ChEBI" id="CHEBI:18420"/>
        <label>2</label>
    </ligand>
</feature>
<dbReference type="InterPro" id="IPR006283">
    <property type="entry name" value="ThiL-like"/>
</dbReference>
<keyword evidence="6" id="KW-1185">Reference proteome</keyword>
<dbReference type="InterPro" id="IPR016188">
    <property type="entry name" value="PurM-like_N"/>
</dbReference>
<comment type="function">
    <text evidence="2">Catalyzes the ATP-dependent phosphorylation of thiamine-monophosphate (TMP) to form thiamine-pyrophosphate (TPP), the active form of vitamin B1.</text>
</comment>
<evidence type="ECO:0000313" key="6">
    <source>
        <dbReference type="Proteomes" id="UP000501253"/>
    </source>
</evidence>
<keyword evidence="2 5" id="KW-0808">Transferase</keyword>
<dbReference type="Pfam" id="PF00586">
    <property type="entry name" value="AIRS"/>
    <property type="match status" value="1"/>
</dbReference>
<feature type="binding site" evidence="2">
    <location>
        <position position="247"/>
    </location>
    <ligand>
        <name>substrate</name>
    </ligand>
</feature>
<dbReference type="UniPathway" id="UPA00060">
    <property type="reaction ID" value="UER00142"/>
</dbReference>
<accession>A0A6H1WQJ3</accession>
<dbReference type="RefSeq" id="WP_168718795.1">
    <property type="nucleotide sequence ID" value="NZ_CP042909.1"/>
</dbReference>
<dbReference type="GO" id="GO:0005524">
    <property type="term" value="F:ATP binding"/>
    <property type="evidence" value="ECO:0007669"/>
    <property type="project" value="UniProtKB-UniRule"/>
</dbReference>
<organism evidence="5 6">
    <name type="scientific">Thermosulfurimonas marina</name>
    <dbReference type="NCBI Taxonomy" id="2047767"/>
    <lineage>
        <taxon>Bacteria</taxon>
        <taxon>Pseudomonadati</taxon>
        <taxon>Thermodesulfobacteriota</taxon>
        <taxon>Thermodesulfobacteria</taxon>
        <taxon>Thermodesulfobacteriales</taxon>
        <taxon>Thermodesulfobacteriaceae</taxon>
        <taxon>Thermosulfurimonas</taxon>
    </lineage>
</organism>
<feature type="binding site" evidence="2">
    <location>
        <position position="208"/>
    </location>
    <ligand>
        <name>Mg(2+)</name>
        <dbReference type="ChEBI" id="CHEBI:18420"/>
        <label>5</label>
    </ligand>
</feature>
<dbReference type="Gene3D" id="3.90.650.10">
    <property type="entry name" value="PurM-like C-terminal domain"/>
    <property type="match status" value="1"/>
</dbReference>
<dbReference type="GO" id="GO:0009228">
    <property type="term" value="P:thiamine biosynthetic process"/>
    <property type="evidence" value="ECO:0007669"/>
    <property type="project" value="UniProtKB-KW"/>
</dbReference>
<dbReference type="NCBIfam" id="TIGR01379">
    <property type="entry name" value="thiL"/>
    <property type="match status" value="1"/>
</dbReference>
<dbReference type="GO" id="GO:0000287">
    <property type="term" value="F:magnesium ion binding"/>
    <property type="evidence" value="ECO:0007669"/>
    <property type="project" value="UniProtKB-UniRule"/>
</dbReference>
<comment type="caution">
    <text evidence="2">Lacks conserved residue(s) required for the propagation of feature annotation.</text>
</comment>
<feature type="binding site" evidence="2">
    <location>
        <position position="43"/>
    </location>
    <ligand>
        <name>Mg(2+)</name>
        <dbReference type="ChEBI" id="CHEBI:18420"/>
        <label>1</label>
    </ligand>
</feature>
<feature type="domain" description="PurM-like C-terminal" evidence="4">
    <location>
        <begin position="146"/>
        <end position="284"/>
    </location>
</feature>
<feature type="binding site" evidence="2">
    <location>
        <position position="207"/>
    </location>
    <ligand>
        <name>ATP</name>
        <dbReference type="ChEBI" id="CHEBI:30616"/>
    </ligand>
</feature>
<name>A0A6H1WQJ3_9BACT</name>
<sequence length="298" mass="31884">MTEEEFLRFLVRHLSSGPEVLRAAEEDCAVVAEGDVSRLYTADALVEGVHFERKYFSSEALGWKLAAVNLSDVAAMGGAPEGALLILGAPSLEEEFLEAFYRGLRQGLEKYGAGLLGGDTVRAPVLFLGLFLFARAASPVFRSGARPGDLLFVSRPLGASAAALRFLKEGRRPPEPLLQAHLFPEPEVELGQEVARRALASAMMDISDGLLLDLSRLCRASGVPGAELEEVPVAEGATEEEALSGGEDFALLLAVPPEKAPLLGGLKRPLFRIGKLVETPGLRLKGRPLSPQGFDHFA</sequence>
<feature type="binding site" evidence="2">
    <location>
        <position position="72"/>
    </location>
    <ligand>
        <name>Mg(2+)</name>
        <dbReference type="ChEBI" id="CHEBI:18420"/>
        <label>3</label>
    </ligand>
</feature>
<protein>
    <recommendedName>
        <fullName evidence="2">Thiamine-monophosphate kinase</fullName>
        <shortName evidence="2">TMP kinase</shortName>
        <shortName evidence="2">Thiamine-phosphate kinase</shortName>
        <ecNumber evidence="2">2.7.4.16</ecNumber>
    </recommendedName>
</protein>
<dbReference type="EMBL" id="CP042909">
    <property type="protein sequence ID" value="QJA05429.1"/>
    <property type="molecule type" value="Genomic_DNA"/>
</dbReference>
<dbReference type="PANTHER" id="PTHR30270:SF0">
    <property type="entry name" value="THIAMINE-MONOPHOSPHATE KINASE"/>
    <property type="match status" value="1"/>
</dbReference>
<dbReference type="PIRSF" id="PIRSF005303">
    <property type="entry name" value="Thiam_monoph_kin"/>
    <property type="match status" value="1"/>
</dbReference>
<feature type="binding site" evidence="2">
    <location>
        <position position="294"/>
    </location>
    <ligand>
        <name>substrate</name>
    </ligand>
</feature>
<evidence type="ECO:0000259" key="4">
    <source>
        <dbReference type="Pfam" id="PF02769"/>
    </source>
</evidence>
<keyword evidence="2" id="KW-0479">Metal-binding</keyword>
<reference evidence="5 6" key="1">
    <citation type="submission" date="2019-08" db="EMBL/GenBank/DDBJ databases">
        <title>Complete genome sequence of Thermosulfurimonas marina SU872T, an anaerobic thermophilic chemolithoautotrophic bacterium isolated from a shallow marine hydrothermal vent.</title>
        <authorList>
            <person name="Allioux M."/>
            <person name="Jebbar M."/>
            <person name="Slobodkina G."/>
            <person name="Slobodkin A."/>
            <person name="Moalic Y."/>
            <person name="Frolova A."/>
            <person name="Shao Z."/>
            <person name="Alain K."/>
        </authorList>
    </citation>
    <scope>NUCLEOTIDE SEQUENCE [LARGE SCALE GENOMIC DNA]</scope>
    <source>
        <strain evidence="5 6">SU872</strain>
    </source>
</reference>
<dbReference type="InterPro" id="IPR010918">
    <property type="entry name" value="PurM-like_C_dom"/>
</dbReference>
<comment type="similarity">
    <text evidence="2">Belongs to the thiamine-monophosphate kinase family.</text>
</comment>
<keyword evidence="2" id="KW-0460">Magnesium</keyword>
<dbReference type="GO" id="GO:0009229">
    <property type="term" value="P:thiamine diphosphate biosynthetic process"/>
    <property type="evidence" value="ECO:0007669"/>
    <property type="project" value="UniProtKB-UniRule"/>
</dbReference>
<feature type="binding site" evidence="2">
    <location>
        <position position="41"/>
    </location>
    <ligand>
        <name>Mg(2+)</name>
        <dbReference type="ChEBI" id="CHEBI:18420"/>
        <label>4</label>
    </ligand>
</feature>
<dbReference type="SUPFAM" id="SSF56042">
    <property type="entry name" value="PurM C-terminal domain-like"/>
    <property type="match status" value="1"/>
</dbReference>
<dbReference type="PANTHER" id="PTHR30270">
    <property type="entry name" value="THIAMINE-MONOPHOSPHATE KINASE"/>
    <property type="match status" value="1"/>
</dbReference>
<dbReference type="Proteomes" id="UP000501253">
    <property type="component" value="Chromosome"/>
</dbReference>
<comment type="catalytic activity">
    <reaction evidence="2">
        <text>thiamine phosphate + ATP = thiamine diphosphate + ADP</text>
        <dbReference type="Rhea" id="RHEA:15913"/>
        <dbReference type="ChEBI" id="CHEBI:30616"/>
        <dbReference type="ChEBI" id="CHEBI:37575"/>
        <dbReference type="ChEBI" id="CHEBI:58937"/>
        <dbReference type="ChEBI" id="CHEBI:456216"/>
        <dbReference type="EC" id="2.7.4.16"/>
    </reaction>
</comment>
<feature type="binding site" evidence="2">
    <location>
        <position position="27"/>
    </location>
    <ligand>
        <name>Mg(2+)</name>
        <dbReference type="ChEBI" id="CHEBI:18420"/>
        <label>4</label>
    </ligand>
</feature>
<dbReference type="KEGG" id="tmai:FVE67_00885"/>
<dbReference type="CDD" id="cd02194">
    <property type="entry name" value="ThiL"/>
    <property type="match status" value="1"/>
</dbReference>
<gene>
    <name evidence="2 5" type="primary">thiL</name>
    <name evidence="5" type="ORF">FVE67_00885</name>
</gene>
<feature type="binding site" evidence="2">
    <location>
        <position position="101"/>
    </location>
    <ligand>
        <name>ATP</name>
        <dbReference type="ChEBI" id="CHEBI:30616"/>
    </ligand>
</feature>
<keyword evidence="1 2" id="KW-0784">Thiamine biosynthesis</keyword>
<evidence type="ECO:0000256" key="1">
    <source>
        <dbReference type="ARBA" id="ARBA00022977"/>
    </source>
</evidence>
<dbReference type="EC" id="2.7.4.16" evidence="2"/>
<keyword evidence="2" id="KW-0547">Nucleotide-binding</keyword>
<feature type="binding site" evidence="2">
    <location>
        <position position="27"/>
    </location>
    <ligand>
        <name>Mg(2+)</name>
        <dbReference type="ChEBI" id="CHEBI:18420"/>
        <label>3</label>
    </ligand>
</feature>
<keyword evidence="2 5" id="KW-0418">Kinase</keyword>
<dbReference type="InterPro" id="IPR036921">
    <property type="entry name" value="PurM-like_N_sf"/>
</dbReference>
<comment type="pathway">
    <text evidence="2">Cofactor biosynthesis; thiamine diphosphate biosynthesis; thiamine diphosphate from thiamine phosphate: step 1/1.</text>
</comment>
<dbReference type="SUPFAM" id="SSF55326">
    <property type="entry name" value="PurM N-terminal domain-like"/>
    <property type="match status" value="1"/>
</dbReference>
<dbReference type="Pfam" id="PF02769">
    <property type="entry name" value="AIRS_C"/>
    <property type="match status" value="1"/>
</dbReference>
<dbReference type="HAMAP" id="MF_02128">
    <property type="entry name" value="TMP_kinase"/>
    <property type="match status" value="1"/>
</dbReference>